<dbReference type="AlphaFoldDB" id="A0A9P8EFR9"/>
<sequence length="156" mass="17248">MLSAKDIKSFVSPEWYSDAAIDAVVRAVIDAHPFPETYYQDAIMFTALVGAAEYWPGVRIADTVDMVTADLQHTLDHYRINGILPAKRYFPYSGMSPYHTAVTFACNPLGNHWLAVQITKDGQIVVYNSYTRSASTALSNAILDRALPLYGALLSL</sequence>
<reference evidence="1" key="2">
    <citation type="submission" date="2021-08" db="EMBL/GenBank/DDBJ databases">
        <authorList>
            <person name="Gostincar C."/>
            <person name="Sun X."/>
            <person name="Song Z."/>
            <person name="Gunde-Cimerman N."/>
        </authorList>
    </citation>
    <scope>NUCLEOTIDE SEQUENCE</scope>
    <source>
        <strain evidence="1">EXF-9911</strain>
    </source>
</reference>
<accession>A0A9P8EFR9</accession>
<proteinExistence type="predicted"/>
<evidence type="ECO:0000313" key="2">
    <source>
        <dbReference type="Proteomes" id="UP000779574"/>
    </source>
</evidence>
<name>A0A9P8EFR9_AURME</name>
<organism evidence="1 2">
    <name type="scientific">Aureobasidium melanogenum</name>
    <name type="common">Aureobasidium pullulans var. melanogenum</name>
    <dbReference type="NCBI Taxonomy" id="46634"/>
    <lineage>
        <taxon>Eukaryota</taxon>
        <taxon>Fungi</taxon>
        <taxon>Dikarya</taxon>
        <taxon>Ascomycota</taxon>
        <taxon>Pezizomycotina</taxon>
        <taxon>Dothideomycetes</taxon>
        <taxon>Dothideomycetidae</taxon>
        <taxon>Dothideales</taxon>
        <taxon>Saccotheciaceae</taxon>
        <taxon>Aureobasidium</taxon>
    </lineage>
</organism>
<comment type="caution">
    <text evidence="1">The sequence shown here is derived from an EMBL/GenBank/DDBJ whole genome shotgun (WGS) entry which is preliminary data.</text>
</comment>
<feature type="non-terminal residue" evidence="1">
    <location>
        <position position="156"/>
    </location>
</feature>
<gene>
    <name evidence="1" type="ORF">KCU76_g9552</name>
</gene>
<dbReference type="EMBL" id="JAHFXF010000399">
    <property type="protein sequence ID" value="KAG9688517.1"/>
    <property type="molecule type" value="Genomic_DNA"/>
</dbReference>
<protein>
    <submittedName>
        <fullName evidence="1">Uncharacterized protein</fullName>
    </submittedName>
</protein>
<dbReference type="Proteomes" id="UP000779574">
    <property type="component" value="Unassembled WGS sequence"/>
</dbReference>
<reference evidence="1" key="1">
    <citation type="journal article" date="2021" name="J Fungi (Basel)">
        <title>Virulence traits and population genomics of the black yeast Aureobasidium melanogenum.</title>
        <authorList>
            <person name="Cernosa A."/>
            <person name="Sun X."/>
            <person name="Gostincar C."/>
            <person name="Fang C."/>
            <person name="Gunde-Cimerman N."/>
            <person name="Song Z."/>
        </authorList>
    </citation>
    <scope>NUCLEOTIDE SEQUENCE</scope>
    <source>
        <strain evidence="1">EXF-9911</strain>
    </source>
</reference>
<evidence type="ECO:0000313" key="1">
    <source>
        <dbReference type="EMBL" id="KAG9688517.1"/>
    </source>
</evidence>
<dbReference type="OrthoDB" id="10478449at2759"/>